<accession>A0AAX3P6E4</accession>
<name>A0AAX3P6E4_AERHY</name>
<reference evidence="1" key="1">
    <citation type="submission" date="2023-02" db="EMBL/GenBank/DDBJ databases">
        <title>The sequence of Aeromonas hydrophila K533.</title>
        <authorList>
            <person name="Luo X."/>
        </authorList>
    </citation>
    <scope>NUCLEOTIDE SEQUENCE</scope>
    <source>
        <strain evidence="1">K533</strain>
    </source>
</reference>
<gene>
    <name evidence="1" type="ORF">PY771_21745</name>
</gene>
<evidence type="ECO:0000313" key="1">
    <source>
        <dbReference type="EMBL" id="WEE26208.1"/>
    </source>
</evidence>
<dbReference type="RefSeq" id="WP_275115637.1">
    <property type="nucleotide sequence ID" value="NZ_CP118942.1"/>
</dbReference>
<proteinExistence type="predicted"/>
<dbReference type="AlphaFoldDB" id="A0AAX3P6E4"/>
<dbReference type="Proteomes" id="UP001214666">
    <property type="component" value="Chromosome"/>
</dbReference>
<protein>
    <recommendedName>
        <fullName evidence="3">Secreted protein</fullName>
    </recommendedName>
</protein>
<evidence type="ECO:0000313" key="2">
    <source>
        <dbReference type="Proteomes" id="UP001214666"/>
    </source>
</evidence>
<organism evidence="1 2">
    <name type="scientific">Aeromonas hydrophila</name>
    <dbReference type="NCBI Taxonomy" id="644"/>
    <lineage>
        <taxon>Bacteria</taxon>
        <taxon>Pseudomonadati</taxon>
        <taxon>Pseudomonadota</taxon>
        <taxon>Gammaproteobacteria</taxon>
        <taxon>Aeromonadales</taxon>
        <taxon>Aeromonadaceae</taxon>
        <taxon>Aeromonas</taxon>
    </lineage>
</organism>
<dbReference type="EMBL" id="CP118942">
    <property type="protein sequence ID" value="WEE26208.1"/>
    <property type="molecule type" value="Genomic_DNA"/>
</dbReference>
<evidence type="ECO:0008006" key="3">
    <source>
        <dbReference type="Google" id="ProtNLM"/>
    </source>
</evidence>
<sequence>MKSHFSIYFIMFRLRSCLCGVAGAQHLRYSHPRHGTCSTPVIQHCITKLILPNALANHSFDLSASNACRQFRQFCGDRLLEIVRGLTGQCTRKTCRPTQ</sequence>